<evidence type="ECO:0000313" key="1">
    <source>
        <dbReference type="Proteomes" id="UP000694863"/>
    </source>
</evidence>
<keyword evidence="1" id="KW-1185">Reference proteome</keyword>
<sequence>MASPDERNRKILKAKKTMPPSYRKQVVLMNKLKIVEPLETATVGNNVPSGIQNLGPAVKQNKCGHSENDASSLDSSKYLVCSQKSNGFPLNLLESVQKNVVSETRLEHVDGVVSPYQKSGKTIYSLKKLIIEEAKNSQNTSVNHFGSQANIIRSTVERHEGDCHLKCLCCSPNVLRGAVQEPKYKIMSTLNGQGQDKMVSYLETNSQLEFLDGKQNNNLNSDSWFVPVERTPHLMNSVNSIKYAADGLKTDECSAPCHSSISGCGSTDSTCHPFLDIDSSNGHNLKKRMFSENKENVKRVKMSVQNNGTVSVAVEKQRALLEQVHHLIRQEIDSVNYNIFDNKLKELNERIEKTQCRSKHEAIANELFAKVAKLQRRIKTLLSQRNCLEANILSSNVACKDVNSGNMILNKKQEPLNGVDERFTLLNSKPSAKASKKVDLSMEHIDLVSESKMSSKRKNRASPTESISKRHRNAINLNIKMNIIRAYESGKRVNTIAREQGMAHSTVCSILKDKQRISEAVKESSGMNAVITRQRKGLIHEMEKLLILWIEDQIQKRIPIGLLKIQAKARSLFSTLKERAGEACSETFTASHGWFFRFQRRFHHHSAHVKGEAAGTREGAIQLFKSEFNKIVSEGNYLPGQIFNVDETRLYWNKMPEQTYIYKEAKAMPGFKVFKDRVTLLLGGNVAGFKLKPFMIDEADNPCAFKKIAKQLLPVYYRSNRRAWMTQDLFEDWFFNCFIPQVKDYCMLKGIPFKVLLLLVNTPAHPLQLHNLHPDITIVYLPKYTTSVLQPMDQGAISMFKAHYLQSLFSKAIAATEDGKATLCEFWKDYNIFHCIKNIAAAWDDVSVECMQGIWDKCLNRFSAFVNIFEGFDQNEKLAQINGNILLLTKSLGLELDAGDVNYLIGYKEGELSNEELIELKEELEVQRNMEEEEQKSVEVFLFLVDHLGVLCHTLVPPDNCPSNDDVMLISVESPNLTTSITTNQTDIIIKSKNSNSPDADPDDVVIEKRTFDSVVDLTNEGWPNCNTESPVSSLESPSKAVLNSKETTPVAQIAAQVPESFEHLPPLPEAPSLQPELVDKIRKTLPPQKPELRVKRVLKPRGFALTWNITKINPKCAPVESYHLFLCHDNSNDKLFWKKIGEIKALPLPMACTLSQFFFSNKYYFTVQSKDILGRYGPFSDIKAIPGFSENLP</sequence>
<reference evidence="2" key="1">
    <citation type="submission" date="2025-08" db="UniProtKB">
        <authorList>
            <consortium name="RefSeq"/>
        </authorList>
    </citation>
    <scope>IDENTIFICATION</scope>
</reference>
<gene>
    <name evidence="2" type="primary">ATF7IP2</name>
</gene>
<protein>
    <submittedName>
        <fullName evidence="2">Activating transcription factor 7-interacting protein 2</fullName>
    </submittedName>
</protein>
<dbReference type="RefSeq" id="XP_045141989.1">
    <property type="nucleotide sequence ID" value="XM_045286054.1"/>
</dbReference>
<name>A0AC55CP83_ECHTE</name>
<evidence type="ECO:0000313" key="2">
    <source>
        <dbReference type="RefSeq" id="XP_045141989.1"/>
    </source>
</evidence>
<organism evidence="1 2">
    <name type="scientific">Echinops telfairi</name>
    <name type="common">Lesser hedgehog tenrec</name>
    <dbReference type="NCBI Taxonomy" id="9371"/>
    <lineage>
        <taxon>Eukaryota</taxon>
        <taxon>Metazoa</taxon>
        <taxon>Chordata</taxon>
        <taxon>Craniata</taxon>
        <taxon>Vertebrata</taxon>
        <taxon>Euteleostomi</taxon>
        <taxon>Mammalia</taxon>
        <taxon>Eutheria</taxon>
        <taxon>Afrotheria</taxon>
        <taxon>Tenrecidae</taxon>
        <taxon>Tenrecinae</taxon>
        <taxon>Echinops</taxon>
    </lineage>
</organism>
<proteinExistence type="predicted"/>
<dbReference type="Proteomes" id="UP000694863">
    <property type="component" value="Unplaced"/>
</dbReference>
<accession>A0AC55CP83</accession>